<evidence type="ECO:0000313" key="4">
    <source>
        <dbReference type="EMBL" id="NEY90735.1"/>
    </source>
</evidence>
<dbReference type="Proteomes" id="UP000477782">
    <property type="component" value="Unassembled WGS sequence"/>
</dbReference>
<evidence type="ECO:0000256" key="2">
    <source>
        <dbReference type="ARBA" id="ARBA00023315"/>
    </source>
</evidence>
<gene>
    <name evidence="4" type="ORF">G4Z14_10545</name>
</gene>
<protein>
    <submittedName>
        <fullName evidence="4">GNAT family N-acetyltransferase</fullName>
    </submittedName>
</protein>
<dbReference type="CDD" id="cd04301">
    <property type="entry name" value="NAT_SF"/>
    <property type="match status" value="1"/>
</dbReference>
<accession>A0A6M0QTE3</accession>
<name>A0A6M0QTE3_9RHOB</name>
<dbReference type="PANTHER" id="PTHR43877:SF2">
    <property type="entry name" value="AMINOALKYLPHOSPHONATE N-ACETYLTRANSFERASE-RELATED"/>
    <property type="match status" value="1"/>
</dbReference>
<dbReference type="InterPro" id="IPR000182">
    <property type="entry name" value="GNAT_dom"/>
</dbReference>
<dbReference type="InterPro" id="IPR016181">
    <property type="entry name" value="Acyl_CoA_acyltransferase"/>
</dbReference>
<organism evidence="4 5">
    <name type="scientific">Tabrizicola oligotrophica</name>
    <dbReference type="NCBI Taxonomy" id="2710650"/>
    <lineage>
        <taxon>Bacteria</taxon>
        <taxon>Pseudomonadati</taxon>
        <taxon>Pseudomonadota</taxon>
        <taxon>Alphaproteobacteria</taxon>
        <taxon>Rhodobacterales</taxon>
        <taxon>Paracoccaceae</taxon>
        <taxon>Tabrizicola</taxon>
    </lineage>
</organism>
<sequence length="166" mass="18313">MWPLPRLIRALDPLADLALVAALYREAADFWILSDRKPPDLAKAQAFFTDGPPGCDSAAAHRLGLFDATELVGVAELSFGFPEPADGYLGLMLFAPRARGRGHGPVFLAEIERLARTRDCPRLCLAVLQENARARAFWEGQGFRGTGVSRFDDETGHWVHRLAKDL</sequence>
<comment type="caution">
    <text evidence="4">The sequence shown here is derived from an EMBL/GenBank/DDBJ whole genome shotgun (WGS) entry which is preliminary data.</text>
</comment>
<dbReference type="PANTHER" id="PTHR43877">
    <property type="entry name" value="AMINOALKYLPHOSPHONATE N-ACETYLTRANSFERASE-RELATED-RELATED"/>
    <property type="match status" value="1"/>
</dbReference>
<dbReference type="Gene3D" id="3.40.630.30">
    <property type="match status" value="1"/>
</dbReference>
<dbReference type="InterPro" id="IPR050832">
    <property type="entry name" value="Bact_Acetyltransf"/>
</dbReference>
<proteinExistence type="predicted"/>
<dbReference type="SUPFAM" id="SSF55729">
    <property type="entry name" value="Acyl-CoA N-acyltransferases (Nat)"/>
    <property type="match status" value="1"/>
</dbReference>
<dbReference type="EMBL" id="JAAIVJ010000005">
    <property type="protein sequence ID" value="NEY90735.1"/>
    <property type="molecule type" value="Genomic_DNA"/>
</dbReference>
<dbReference type="Pfam" id="PF00583">
    <property type="entry name" value="Acetyltransf_1"/>
    <property type="match status" value="1"/>
</dbReference>
<keyword evidence="2" id="KW-0012">Acyltransferase</keyword>
<evidence type="ECO:0000256" key="1">
    <source>
        <dbReference type="ARBA" id="ARBA00022679"/>
    </source>
</evidence>
<dbReference type="GO" id="GO:0016747">
    <property type="term" value="F:acyltransferase activity, transferring groups other than amino-acyl groups"/>
    <property type="evidence" value="ECO:0007669"/>
    <property type="project" value="InterPro"/>
</dbReference>
<reference evidence="4 5" key="1">
    <citation type="submission" date="2020-02" db="EMBL/GenBank/DDBJ databases">
        <authorList>
            <person name="Chen W.-M."/>
        </authorList>
    </citation>
    <scope>NUCLEOTIDE SEQUENCE [LARGE SCALE GENOMIC DNA]</scope>
    <source>
        <strain evidence="4 5">KMS-5</strain>
    </source>
</reference>
<evidence type="ECO:0000259" key="3">
    <source>
        <dbReference type="PROSITE" id="PS51186"/>
    </source>
</evidence>
<keyword evidence="1 4" id="KW-0808">Transferase</keyword>
<dbReference type="PROSITE" id="PS51186">
    <property type="entry name" value="GNAT"/>
    <property type="match status" value="1"/>
</dbReference>
<keyword evidence="5" id="KW-1185">Reference proteome</keyword>
<dbReference type="AlphaFoldDB" id="A0A6M0QTE3"/>
<feature type="domain" description="N-acetyltransferase" evidence="3">
    <location>
        <begin position="6"/>
        <end position="165"/>
    </location>
</feature>
<evidence type="ECO:0000313" key="5">
    <source>
        <dbReference type="Proteomes" id="UP000477782"/>
    </source>
</evidence>